<feature type="domain" description="Isochorismatase-like" evidence="1">
    <location>
        <begin position="76"/>
        <end position="149"/>
    </location>
</feature>
<dbReference type="Gene3D" id="3.40.50.850">
    <property type="entry name" value="Isochorismatase-like"/>
    <property type="match status" value="1"/>
</dbReference>
<accession>A0A508TCC2</accession>
<sequence length="178" mass="19126">MLADPRHSRVVLINLARAGDQTSAASGAREAGLSLLKAGLALFAVPVMTIGQAAPFSIASGEQTAGPMGELEGDALSLWHNEQFTAALDASDTRIIYLCGSWLEEDIFIVALQGAERGYEIRLLSDLIEARSNDDRALAFDRLASHGVLAGTVRQMLLEWAAFCDDARLKQSVLRLLS</sequence>
<evidence type="ECO:0000259" key="1">
    <source>
        <dbReference type="Pfam" id="PF00857"/>
    </source>
</evidence>
<gene>
    <name evidence="2" type="ORF">CI1B_43290</name>
</gene>
<dbReference type="SUPFAM" id="SSF52499">
    <property type="entry name" value="Isochorismatase-like hydrolases"/>
    <property type="match status" value="1"/>
</dbReference>
<dbReference type="InterPro" id="IPR000868">
    <property type="entry name" value="Isochorismatase-like_dom"/>
</dbReference>
<keyword evidence="3" id="KW-1185">Reference proteome</keyword>
<dbReference type="Proteomes" id="UP000328092">
    <property type="component" value="Unassembled WGS sequence"/>
</dbReference>
<evidence type="ECO:0000313" key="3">
    <source>
        <dbReference type="Proteomes" id="UP000328092"/>
    </source>
</evidence>
<organism evidence="2 3">
    <name type="scientific">Bradyrhizobium ivorense</name>
    <dbReference type="NCBI Taxonomy" id="2511166"/>
    <lineage>
        <taxon>Bacteria</taxon>
        <taxon>Pseudomonadati</taxon>
        <taxon>Pseudomonadota</taxon>
        <taxon>Alphaproteobacteria</taxon>
        <taxon>Hyphomicrobiales</taxon>
        <taxon>Nitrobacteraceae</taxon>
        <taxon>Bradyrhizobium</taxon>
    </lineage>
</organism>
<name>A0A508TCC2_9BRAD</name>
<evidence type="ECO:0000313" key="2">
    <source>
        <dbReference type="EMBL" id="VIO72683.1"/>
    </source>
</evidence>
<dbReference type="Pfam" id="PF00857">
    <property type="entry name" value="Isochorismatase"/>
    <property type="match status" value="1"/>
</dbReference>
<dbReference type="OrthoDB" id="8232228at2"/>
<dbReference type="EMBL" id="CAADFC020000016">
    <property type="protein sequence ID" value="VIO72683.1"/>
    <property type="molecule type" value="Genomic_DNA"/>
</dbReference>
<dbReference type="InterPro" id="IPR036380">
    <property type="entry name" value="Isochorismatase-like_sf"/>
</dbReference>
<comment type="caution">
    <text evidence="2">The sequence shown here is derived from an EMBL/GenBank/DDBJ whole genome shotgun (WGS) entry which is preliminary data.</text>
</comment>
<reference evidence="2" key="1">
    <citation type="submission" date="2019-02" db="EMBL/GenBank/DDBJ databases">
        <authorList>
            <person name="Pothier F.J."/>
        </authorList>
    </citation>
    <scope>NUCLEOTIDE SEQUENCE</scope>
    <source>
        <strain evidence="2">CI-1B</strain>
    </source>
</reference>
<proteinExistence type="predicted"/>
<protein>
    <recommendedName>
        <fullName evidence="1">Isochorismatase-like domain-containing protein</fullName>
    </recommendedName>
</protein>
<dbReference type="AlphaFoldDB" id="A0A508TCC2"/>